<sequence>MSTGTHEINYVDTGRPMITRPQELSTASRETNQSSRRASRLHFIETASVWAKKHLNIQADTLDNASPRIQSNGDLIVKAVSFTGAGTLSAGLDLAAESPSIDFDA</sequence>
<dbReference type="Proteomes" id="UP001194696">
    <property type="component" value="Unassembled WGS sequence"/>
</dbReference>
<evidence type="ECO:0000313" key="2">
    <source>
        <dbReference type="EMBL" id="KAG0288276.1"/>
    </source>
</evidence>
<organism evidence="2 3">
    <name type="scientific">Linnemannia gamsii</name>
    <dbReference type="NCBI Taxonomy" id="64522"/>
    <lineage>
        <taxon>Eukaryota</taxon>
        <taxon>Fungi</taxon>
        <taxon>Fungi incertae sedis</taxon>
        <taxon>Mucoromycota</taxon>
        <taxon>Mortierellomycotina</taxon>
        <taxon>Mortierellomycetes</taxon>
        <taxon>Mortierellales</taxon>
        <taxon>Mortierellaceae</taxon>
        <taxon>Linnemannia</taxon>
    </lineage>
</organism>
<protein>
    <submittedName>
        <fullName evidence="2">Uncharacterized protein</fullName>
    </submittedName>
</protein>
<gene>
    <name evidence="2" type="ORF">BGZ96_007932</name>
</gene>
<feature type="region of interest" description="Disordered" evidence="1">
    <location>
        <begin position="1"/>
        <end position="38"/>
    </location>
</feature>
<name>A0ABQ7JZN5_9FUNG</name>
<keyword evidence="3" id="KW-1185">Reference proteome</keyword>
<proteinExistence type="predicted"/>
<evidence type="ECO:0000256" key="1">
    <source>
        <dbReference type="SAM" id="MobiDB-lite"/>
    </source>
</evidence>
<reference evidence="2 3" key="1">
    <citation type="journal article" date="2020" name="Fungal Divers.">
        <title>Resolving the Mortierellaceae phylogeny through synthesis of multi-gene phylogenetics and phylogenomics.</title>
        <authorList>
            <person name="Vandepol N."/>
            <person name="Liber J."/>
            <person name="Desiro A."/>
            <person name="Na H."/>
            <person name="Kennedy M."/>
            <person name="Barry K."/>
            <person name="Grigoriev I.V."/>
            <person name="Miller A.N."/>
            <person name="O'Donnell K."/>
            <person name="Stajich J.E."/>
            <person name="Bonito G."/>
        </authorList>
    </citation>
    <scope>NUCLEOTIDE SEQUENCE [LARGE SCALE GENOMIC DNA]</scope>
    <source>
        <strain evidence="2 3">AD045</strain>
    </source>
</reference>
<evidence type="ECO:0000313" key="3">
    <source>
        <dbReference type="Proteomes" id="UP001194696"/>
    </source>
</evidence>
<feature type="compositionally biased region" description="Polar residues" evidence="1">
    <location>
        <begin position="22"/>
        <end position="36"/>
    </location>
</feature>
<accession>A0ABQ7JZN5</accession>
<dbReference type="EMBL" id="JAAAIM010000422">
    <property type="protein sequence ID" value="KAG0288276.1"/>
    <property type="molecule type" value="Genomic_DNA"/>
</dbReference>
<comment type="caution">
    <text evidence="2">The sequence shown here is derived from an EMBL/GenBank/DDBJ whole genome shotgun (WGS) entry which is preliminary data.</text>
</comment>